<comment type="caution">
    <text evidence="2">The sequence shown here is derived from an EMBL/GenBank/DDBJ whole genome shotgun (WGS) entry which is preliminary data.</text>
</comment>
<sequence>MLTTIHGNKPLQLAAGLGIGFLFGFLLQKGNVTEYDVIVGQLLFQDFTVIKIMVTAMITGMIGVHLLRDLGLAQLHPKPGSLGMTLVGGLIFGVGFAVLGYCPGTIAAAVAQGKLDALIGGLAGILIGAGLYAHAFPWVSRVMLPKGDFGPLTFPELFKVNHWRVILPLAVVLILLLAVLEWAGL</sequence>
<feature type="transmembrane region" description="Helical" evidence="1">
    <location>
        <begin position="49"/>
        <end position="67"/>
    </location>
</feature>
<evidence type="ECO:0000313" key="3">
    <source>
        <dbReference type="Proteomes" id="UP000317155"/>
    </source>
</evidence>
<reference evidence="2 3" key="1">
    <citation type="submission" date="2019-07" db="EMBL/GenBank/DDBJ databases">
        <title>Insights of Desulfuromonas acetexigens electromicrobiology.</title>
        <authorList>
            <person name="Katuri K."/>
            <person name="Sapireddy V."/>
            <person name="Shaw D.R."/>
            <person name="Saikaly P."/>
        </authorList>
    </citation>
    <scope>NUCLEOTIDE SEQUENCE [LARGE SCALE GENOMIC DNA]</scope>
    <source>
        <strain evidence="2 3">2873</strain>
    </source>
</reference>
<dbReference type="OrthoDB" id="9790409at2"/>
<accession>A0A550JJP1</accession>
<gene>
    <name evidence="2" type="ORF">FL622_04730</name>
</gene>
<keyword evidence="1" id="KW-1133">Transmembrane helix</keyword>
<dbReference type="EMBL" id="VJVV01000002">
    <property type="protein sequence ID" value="TRO83393.1"/>
    <property type="molecule type" value="Genomic_DNA"/>
</dbReference>
<feature type="transmembrane region" description="Helical" evidence="1">
    <location>
        <begin position="87"/>
        <end position="110"/>
    </location>
</feature>
<dbReference type="Pfam" id="PF04143">
    <property type="entry name" value="Sulf_transp"/>
    <property type="match status" value="1"/>
</dbReference>
<keyword evidence="1" id="KW-0472">Membrane</keyword>
<keyword evidence="3" id="KW-1185">Reference proteome</keyword>
<evidence type="ECO:0000313" key="2">
    <source>
        <dbReference type="EMBL" id="TRO83393.1"/>
    </source>
</evidence>
<feature type="transmembrane region" description="Helical" evidence="1">
    <location>
        <begin position="160"/>
        <end position="180"/>
    </location>
</feature>
<evidence type="ECO:0000256" key="1">
    <source>
        <dbReference type="SAM" id="Phobius"/>
    </source>
</evidence>
<keyword evidence="1" id="KW-0812">Transmembrane</keyword>
<dbReference type="InterPro" id="IPR007272">
    <property type="entry name" value="Sulf_transp_TsuA/YedE"/>
</dbReference>
<protein>
    <submittedName>
        <fullName evidence="2">YeeE/YedE family protein</fullName>
    </submittedName>
</protein>
<feature type="transmembrane region" description="Helical" evidence="1">
    <location>
        <begin position="12"/>
        <end position="28"/>
    </location>
</feature>
<dbReference type="AlphaFoldDB" id="A0A550JJP1"/>
<dbReference type="RefSeq" id="WP_092056361.1">
    <property type="nucleotide sequence ID" value="NZ_FOJJ01000012.1"/>
</dbReference>
<name>A0A550JJP1_9BACT</name>
<dbReference type="Proteomes" id="UP000317155">
    <property type="component" value="Unassembled WGS sequence"/>
</dbReference>
<proteinExistence type="predicted"/>
<organism evidence="2 3">
    <name type="scientific">Trichloromonas acetexigens</name>
    <dbReference type="NCBI Taxonomy" id="38815"/>
    <lineage>
        <taxon>Bacteria</taxon>
        <taxon>Pseudomonadati</taxon>
        <taxon>Thermodesulfobacteriota</taxon>
        <taxon>Desulfuromonadia</taxon>
        <taxon>Desulfuromonadales</taxon>
        <taxon>Trichloromonadaceae</taxon>
        <taxon>Trichloromonas</taxon>
    </lineage>
</organism>
<feature type="transmembrane region" description="Helical" evidence="1">
    <location>
        <begin position="117"/>
        <end position="140"/>
    </location>
</feature>